<dbReference type="OrthoDB" id="495783at2"/>
<dbReference type="AlphaFoldDB" id="A0A318JAE1"/>
<dbReference type="PANTHER" id="PTHR30087">
    <property type="entry name" value="INNER MEMBRANE PROTEIN"/>
    <property type="match status" value="1"/>
</dbReference>
<dbReference type="InterPro" id="IPR007553">
    <property type="entry name" value="2-thiour_desulf"/>
</dbReference>
<dbReference type="Pfam" id="PF04463">
    <property type="entry name" value="2-thiour_desulf"/>
    <property type="match status" value="1"/>
</dbReference>
<dbReference type="RefSeq" id="WP_059285254.1">
    <property type="nucleotide sequence ID" value="NZ_LNQU01000020.1"/>
</dbReference>
<accession>A0A318JAE1</accession>
<evidence type="ECO:0000313" key="2">
    <source>
        <dbReference type="Proteomes" id="UP000248395"/>
    </source>
</evidence>
<sequence>MTDHKPPLLISACLLGQPVRYDGQSKSQNAACLTQLASHYQLLPVCPECAGGLPVPRPAAEIIHGDGRQVLRGQARVVTASGEDVSQPFRAGAEHTLQLAKQYGCQLALLKANSPSCGNHDIYDGSFSQQLRHGQGVTAALLQQHGLQVFNENEIDQLLALVTDMH</sequence>
<reference evidence="1 2" key="1">
    <citation type="submission" date="2018-05" db="EMBL/GenBank/DDBJ databases">
        <title>Genomic Encyclopedia of Type Strains, Phase IV (KMG-IV): sequencing the most valuable type-strain genomes for metagenomic binning, comparative biology and taxonomic classification.</title>
        <authorList>
            <person name="Goeker M."/>
        </authorList>
    </citation>
    <scope>NUCLEOTIDE SEQUENCE [LARGE SCALE GENOMIC DNA]</scope>
    <source>
        <strain evidence="1 2">DSM 25134</strain>
    </source>
</reference>
<protein>
    <submittedName>
        <fullName evidence="1">Uncharacterized protein YbbK (DUF523 family)</fullName>
    </submittedName>
</protein>
<name>A0A318JAE1_9NEIS</name>
<keyword evidence="2" id="KW-1185">Reference proteome</keyword>
<dbReference type="EMBL" id="QJKC01000013">
    <property type="protein sequence ID" value="PXX44321.1"/>
    <property type="molecule type" value="Genomic_DNA"/>
</dbReference>
<gene>
    <name evidence="1" type="ORF">DFR38_1133</name>
</gene>
<dbReference type="PANTHER" id="PTHR30087:SF1">
    <property type="entry name" value="HYPOTHETICAL CYTOSOLIC PROTEIN"/>
    <property type="match status" value="1"/>
</dbReference>
<dbReference type="Proteomes" id="UP000248395">
    <property type="component" value="Unassembled WGS sequence"/>
</dbReference>
<organism evidence="1 2">
    <name type="scientific">Aquitalea magnusonii</name>
    <dbReference type="NCBI Taxonomy" id="332411"/>
    <lineage>
        <taxon>Bacteria</taxon>
        <taxon>Pseudomonadati</taxon>
        <taxon>Pseudomonadota</taxon>
        <taxon>Betaproteobacteria</taxon>
        <taxon>Neisseriales</taxon>
        <taxon>Chromobacteriaceae</taxon>
        <taxon>Aquitalea</taxon>
    </lineage>
</organism>
<evidence type="ECO:0000313" key="1">
    <source>
        <dbReference type="EMBL" id="PXX44321.1"/>
    </source>
</evidence>
<comment type="caution">
    <text evidence="1">The sequence shown here is derived from an EMBL/GenBank/DDBJ whole genome shotgun (WGS) entry which is preliminary data.</text>
</comment>
<proteinExistence type="predicted"/>